<evidence type="ECO:0000313" key="2">
    <source>
        <dbReference type="Proteomes" id="UP001157502"/>
    </source>
</evidence>
<proteinExistence type="predicted"/>
<sequence length="630" mass="69695">MARQREEEKTDALQYYSISSPEKQTKLKDRPLFSPQPSPRKGNPEDWESHDRPHLLISPAPPSTRSNTSSPALGGKPTMFRIKDNTFRSSSLTKSVKPRFHKSFGDEFRVGSPIWSGSERGDERSRESGHEAHRDHPGTPEYESDISSHRQAHVRDTQHSNDLSESTYTQPYSRPYSRRSVVLDDDDTRSMISNMSAGVESYAASVTDMSERSSGLYDSEFTSRGGYNRPDSACSFTSDLGRSMGRPPAVPPKSDKALRRAKRLTTRRTKKESKPETGVDAESVENPVHVVASIPSSPSEPGPFNCPARASAHFSAPVSLPLAPTSISIVPFVPTDMQSTHRKAPASLPVASPHPRVSGQVVSVSSYPKYHHLAHPRHLVSPLASPLTSSINAPQYHMDPNYTSPSGHSLPQSFTQSLTQKKVLQDPGSGQYFVVDMPVQVKTKTFFDPETGKYVQLNVRQSGQGGSLSQAQPQSYPQSLPEASYIQAPTYPPYTQRQAPPTSRPYVLYQGNHQNYQSLPASSLSTHRLHSGRSVSGTPTQDCQASHPKEESPRWTGDEESQGQEVRMARQTNAQSHNHEQTPYLDTAHDTHSRLNEGTVYGNDVNSAPHRDIITMSELEDFAMDSGDWL</sequence>
<gene>
    <name evidence="1" type="ORF">DPEC_G00036220</name>
</gene>
<dbReference type="Proteomes" id="UP001157502">
    <property type="component" value="Chromosome 3"/>
</dbReference>
<reference evidence="1" key="1">
    <citation type="submission" date="2021-05" db="EMBL/GenBank/DDBJ databases">
        <authorList>
            <person name="Pan Q."/>
            <person name="Jouanno E."/>
            <person name="Zahm M."/>
            <person name="Klopp C."/>
            <person name="Cabau C."/>
            <person name="Louis A."/>
            <person name="Berthelot C."/>
            <person name="Parey E."/>
            <person name="Roest Crollius H."/>
            <person name="Montfort J."/>
            <person name="Robinson-Rechavi M."/>
            <person name="Bouchez O."/>
            <person name="Lampietro C."/>
            <person name="Lopez Roques C."/>
            <person name="Donnadieu C."/>
            <person name="Postlethwait J."/>
            <person name="Bobe J."/>
            <person name="Dillon D."/>
            <person name="Chandos A."/>
            <person name="von Hippel F."/>
            <person name="Guiguen Y."/>
        </authorList>
    </citation>
    <scope>NUCLEOTIDE SEQUENCE</scope>
    <source>
        <strain evidence="1">YG-Jan2019</strain>
    </source>
</reference>
<organism evidence="1 2">
    <name type="scientific">Dallia pectoralis</name>
    <name type="common">Alaska blackfish</name>
    <dbReference type="NCBI Taxonomy" id="75939"/>
    <lineage>
        <taxon>Eukaryota</taxon>
        <taxon>Metazoa</taxon>
        <taxon>Chordata</taxon>
        <taxon>Craniata</taxon>
        <taxon>Vertebrata</taxon>
        <taxon>Euteleostomi</taxon>
        <taxon>Actinopterygii</taxon>
        <taxon>Neopterygii</taxon>
        <taxon>Teleostei</taxon>
        <taxon>Protacanthopterygii</taxon>
        <taxon>Esociformes</taxon>
        <taxon>Umbridae</taxon>
        <taxon>Dallia</taxon>
    </lineage>
</organism>
<name>A0ACC2HDH8_DALPE</name>
<protein>
    <submittedName>
        <fullName evidence="1">Uncharacterized protein</fullName>
    </submittedName>
</protein>
<comment type="caution">
    <text evidence="1">The sequence shown here is derived from an EMBL/GenBank/DDBJ whole genome shotgun (WGS) entry which is preliminary data.</text>
</comment>
<keyword evidence="2" id="KW-1185">Reference proteome</keyword>
<dbReference type="EMBL" id="CM055730">
    <property type="protein sequence ID" value="KAJ8014049.1"/>
    <property type="molecule type" value="Genomic_DNA"/>
</dbReference>
<evidence type="ECO:0000313" key="1">
    <source>
        <dbReference type="EMBL" id="KAJ8014049.1"/>
    </source>
</evidence>
<accession>A0ACC2HDH8</accession>